<gene>
    <name evidence="3" type="ORF">DD236_00520</name>
</gene>
<keyword evidence="3" id="KW-0255">Endonuclease</keyword>
<dbReference type="InterPro" id="IPR003615">
    <property type="entry name" value="HNH_nuc"/>
</dbReference>
<accession>A0A2V1K8Y6</accession>
<dbReference type="InterPro" id="IPR003870">
    <property type="entry name" value="DUF222"/>
</dbReference>
<evidence type="ECO:0000313" key="3">
    <source>
        <dbReference type="EMBL" id="PWF26935.1"/>
    </source>
</evidence>
<protein>
    <submittedName>
        <fullName evidence="3">HNH endonuclease</fullName>
    </submittedName>
</protein>
<feature type="domain" description="HNH nuclease" evidence="2">
    <location>
        <begin position="422"/>
        <end position="472"/>
    </location>
</feature>
<evidence type="ECO:0000313" key="4">
    <source>
        <dbReference type="Proteomes" id="UP000245283"/>
    </source>
</evidence>
<dbReference type="Pfam" id="PF02720">
    <property type="entry name" value="DUF222"/>
    <property type="match status" value="1"/>
</dbReference>
<organism evidence="3 4">
    <name type="scientific">Ancrocorticia populi</name>
    <dbReference type="NCBI Taxonomy" id="2175228"/>
    <lineage>
        <taxon>Bacteria</taxon>
        <taxon>Bacillati</taxon>
        <taxon>Actinomycetota</taxon>
        <taxon>Actinomycetes</taxon>
        <taxon>Actinomycetales</taxon>
        <taxon>Actinomycetaceae</taxon>
        <taxon>Ancrocorticia</taxon>
    </lineage>
</organism>
<dbReference type="AlphaFoldDB" id="A0A2V1K8Y6"/>
<dbReference type="Proteomes" id="UP000245283">
    <property type="component" value="Unassembled WGS sequence"/>
</dbReference>
<sequence length="514" mass="54781">MDVVGAVEDQARETVTCGSQRCADQLALLVHMTDPDVQLLPPTEVEYAAQEAEWVAESAAVLAGSATGDGAGAVRVLQIVQDLLRGQLAAGSEAACIDQIRLLEDIKSAAAAAQVVATEEFRHRRDQAEADAGIKLEQRARGIGSEIGLARRVSPQQGSAAVRTAHTLTTDMPHALAALSDGRLSEYTVGLVVKETSHLDPAGKTAIDRHMAPRYGKTGSRRLAGEVRALAQQADPVAYLKAHALAKSARAVNIRPAPSGMAYLTALLPLGQAFACKKALHEAATSMAFSEETVQAGPTQLEADLLVQRLTGQSHAEAVNIEVQLVMTDETLLGTTSTVQTPGHTASVSPVIDNTGRHAEDVFTAAWMPGYGPIPAALARDMLDPVHDHQTPARVFLRRVLTDPVTGDITKIDTRKREFTGALRRALVLRDQQCRTPWCNAPIAHLDHAHPFAKGGHTSAGNGTGLCARCNYTKENPGWHHTPTSPSTRNITTPTGHTYSSTPPPITPSLNRRI</sequence>
<keyword evidence="3" id="KW-0378">Hydrolase</keyword>
<keyword evidence="3" id="KW-0540">Nuclease</keyword>
<dbReference type="SMART" id="SM00507">
    <property type="entry name" value="HNHc"/>
    <property type="match status" value="1"/>
</dbReference>
<dbReference type="CDD" id="cd00085">
    <property type="entry name" value="HNHc"/>
    <property type="match status" value="1"/>
</dbReference>
<dbReference type="EMBL" id="QETB01000001">
    <property type="protein sequence ID" value="PWF26935.1"/>
    <property type="molecule type" value="Genomic_DNA"/>
</dbReference>
<feature type="region of interest" description="Disordered" evidence="1">
    <location>
        <begin position="477"/>
        <end position="514"/>
    </location>
</feature>
<comment type="caution">
    <text evidence="3">The sequence shown here is derived from an EMBL/GenBank/DDBJ whole genome shotgun (WGS) entry which is preliminary data.</text>
</comment>
<proteinExistence type="predicted"/>
<dbReference type="Gene3D" id="1.10.30.50">
    <property type="match status" value="1"/>
</dbReference>
<dbReference type="GO" id="GO:0004519">
    <property type="term" value="F:endonuclease activity"/>
    <property type="evidence" value="ECO:0007669"/>
    <property type="project" value="UniProtKB-KW"/>
</dbReference>
<feature type="compositionally biased region" description="Polar residues" evidence="1">
    <location>
        <begin position="482"/>
        <end position="497"/>
    </location>
</feature>
<name>A0A2V1K8Y6_9ACTO</name>
<reference evidence="4" key="1">
    <citation type="submission" date="2018-05" db="EMBL/GenBank/DDBJ databases">
        <authorList>
            <person name="Li Y."/>
        </authorList>
    </citation>
    <scope>NUCLEOTIDE SEQUENCE [LARGE SCALE GENOMIC DNA]</scope>
    <source>
        <strain evidence="4">sk1b4</strain>
    </source>
</reference>
<evidence type="ECO:0000256" key="1">
    <source>
        <dbReference type="SAM" id="MobiDB-lite"/>
    </source>
</evidence>
<keyword evidence="4" id="KW-1185">Reference proteome</keyword>
<evidence type="ECO:0000259" key="2">
    <source>
        <dbReference type="SMART" id="SM00507"/>
    </source>
</evidence>